<dbReference type="Gene3D" id="2.40.70.10">
    <property type="entry name" value="Acid Proteases"/>
    <property type="match status" value="1"/>
</dbReference>
<gene>
    <name evidence="3" type="primary">LOC113851936</name>
</gene>
<dbReference type="OrthoDB" id="1433126at2759"/>
<dbReference type="PANTHER" id="PTHR33067">
    <property type="entry name" value="RNA-DIRECTED DNA POLYMERASE-RELATED"/>
    <property type="match status" value="1"/>
</dbReference>
<dbReference type="Proteomes" id="UP000694853">
    <property type="component" value="Unplaced"/>
</dbReference>
<dbReference type="AlphaFoldDB" id="A0A8B8K3T0"/>
<organism evidence="2 3">
    <name type="scientific">Abrus precatorius</name>
    <name type="common">Indian licorice</name>
    <name type="synonym">Glycine abrus</name>
    <dbReference type="NCBI Taxonomy" id="3816"/>
    <lineage>
        <taxon>Eukaryota</taxon>
        <taxon>Viridiplantae</taxon>
        <taxon>Streptophyta</taxon>
        <taxon>Embryophyta</taxon>
        <taxon>Tracheophyta</taxon>
        <taxon>Spermatophyta</taxon>
        <taxon>Magnoliopsida</taxon>
        <taxon>eudicotyledons</taxon>
        <taxon>Gunneridae</taxon>
        <taxon>Pentapetalae</taxon>
        <taxon>rosids</taxon>
        <taxon>fabids</taxon>
        <taxon>Fabales</taxon>
        <taxon>Fabaceae</taxon>
        <taxon>Papilionoideae</taxon>
        <taxon>50 kb inversion clade</taxon>
        <taxon>NPAAA clade</taxon>
        <taxon>indigoferoid/millettioid clade</taxon>
        <taxon>Abreae</taxon>
        <taxon>Abrus</taxon>
    </lineage>
</organism>
<protein>
    <submittedName>
        <fullName evidence="3">Uncharacterized protein LOC113851936</fullName>
    </submittedName>
</protein>
<sequence>MERSMLDAASGRALMDKTPSTARALIDNMVENSQQFNIRAMALIREVHNVQQPTHMVANSSRLESIIEELTTFIGQLATIVNQFKSQGSEQLLSQTEVNPRNVSAIILRSGKELSGNQKDEEKPPLPFPNRVAKPRPSTNFDKEFFETFRRVEVNIPLLDAIKQMSKFAKFLKELCTNKRRLKGDERVSMGRNVSTLIQPNMPQKCKDPDTFTVPCIVGNSTFSNALLDLGASMNVMLISIYRSLTLGLLKQTGVVIQLANRSTAFHIGVVEDVLVRVNKLIFPADFYILDMAEEPNMPTLILCRPS</sequence>
<keyword evidence="2" id="KW-1185">Reference proteome</keyword>
<accession>A0A8B8K3T0</accession>
<name>A0A8B8K3T0_ABRPR</name>
<dbReference type="CDD" id="cd00303">
    <property type="entry name" value="retropepsin_like"/>
    <property type="match status" value="1"/>
</dbReference>
<proteinExistence type="predicted"/>
<evidence type="ECO:0000313" key="2">
    <source>
        <dbReference type="Proteomes" id="UP000694853"/>
    </source>
</evidence>
<dbReference type="InterPro" id="IPR021109">
    <property type="entry name" value="Peptidase_aspartic_dom_sf"/>
</dbReference>
<dbReference type="PANTHER" id="PTHR33067:SF15">
    <property type="entry name" value="RNA-DIRECTED DNA POLYMERASE"/>
    <property type="match status" value="1"/>
</dbReference>
<dbReference type="KEGG" id="aprc:113851936"/>
<evidence type="ECO:0000313" key="3">
    <source>
        <dbReference type="RefSeq" id="XP_027338014.1"/>
    </source>
</evidence>
<feature type="region of interest" description="Disordered" evidence="1">
    <location>
        <begin position="111"/>
        <end position="134"/>
    </location>
</feature>
<reference evidence="2" key="1">
    <citation type="journal article" date="2019" name="Toxins">
        <title>Detection of Abrin-Like and Prepropulchellin-Like Toxin Genes and Transcripts Using Whole Genome Sequencing and Full-Length Transcript Sequencing of Abrus precatorius.</title>
        <authorList>
            <person name="Hovde B.T."/>
            <person name="Daligault H.E."/>
            <person name="Hanschen E.R."/>
            <person name="Kunde Y.A."/>
            <person name="Johnson M.B."/>
            <person name="Starkenburg S.R."/>
            <person name="Johnson S.L."/>
        </authorList>
    </citation>
    <scope>NUCLEOTIDE SEQUENCE [LARGE SCALE GENOMIC DNA]</scope>
</reference>
<reference evidence="3" key="2">
    <citation type="submission" date="2025-08" db="UniProtKB">
        <authorList>
            <consortium name="RefSeq"/>
        </authorList>
    </citation>
    <scope>IDENTIFICATION</scope>
    <source>
        <tissue evidence="3">Young leaves</tissue>
    </source>
</reference>
<dbReference type="GeneID" id="113851936"/>
<evidence type="ECO:0000256" key="1">
    <source>
        <dbReference type="SAM" id="MobiDB-lite"/>
    </source>
</evidence>
<dbReference type="RefSeq" id="XP_027338014.1">
    <property type="nucleotide sequence ID" value="XM_027482213.1"/>
</dbReference>